<accession>A0A7L4GPK9</accession>
<dbReference type="OrthoDB" id="431588at2759"/>
<dbReference type="Proteomes" id="UP000584326">
    <property type="component" value="Unassembled WGS sequence"/>
</dbReference>
<feature type="domain" description="DUF4455" evidence="1">
    <location>
        <begin position="1"/>
        <end position="118"/>
    </location>
</feature>
<dbReference type="EMBL" id="VZTK01011540">
    <property type="protein sequence ID" value="NXX14995.1"/>
    <property type="molecule type" value="Genomic_DNA"/>
</dbReference>
<reference evidence="2 3" key="1">
    <citation type="submission" date="2020-02" db="EMBL/GenBank/DDBJ databases">
        <title>Bird 10,000 Genomes (B10K) Project - Family phase.</title>
        <authorList>
            <person name="Zhang G."/>
        </authorList>
    </citation>
    <scope>NUCLEOTIDE SEQUENCE [LARGE SCALE GENOMIC DNA]</scope>
    <source>
        <strain evidence="2">B10K-DU-001-40</strain>
        <tissue evidence="2">Muscle</tissue>
    </source>
</reference>
<comment type="caution">
    <text evidence="2">The sequence shown here is derived from an EMBL/GenBank/DDBJ whole genome shotgun (WGS) entry which is preliminary data.</text>
</comment>
<dbReference type="Pfam" id="PF14643">
    <property type="entry name" value="DUF4455"/>
    <property type="match status" value="1"/>
</dbReference>
<evidence type="ECO:0000259" key="1">
    <source>
        <dbReference type="Pfam" id="PF14643"/>
    </source>
</evidence>
<organism evidence="2 3">
    <name type="scientific">Podargus strigoides</name>
    <name type="common">Tawny frogmouth</name>
    <name type="synonym">Caprimulgus strigoides</name>
    <dbReference type="NCBI Taxonomy" id="8905"/>
    <lineage>
        <taxon>Eukaryota</taxon>
        <taxon>Metazoa</taxon>
        <taxon>Chordata</taxon>
        <taxon>Craniata</taxon>
        <taxon>Vertebrata</taxon>
        <taxon>Euteleostomi</taxon>
        <taxon>Archelosauria</taxon>
        <taxon>Archosauria</taxon>
        <taxon>Dinosauria</taxon>
        <taxon>Saurischia</taxon>
        <taxon>Theropoda</taxon>
        <taxon>Coelurosauria</taxon>
        <taxon>Aves</taxon>
        <taxon>Neognathae</taxon>
        <taxon>Neoaves</taxon>
        <taxon>Strisores</taxon>
        <taxon>Caprimulgiformes</taxon>
        <taxon>Podargidae</taxon>
        <taxon>Podargus</taxon>
    </lineage>
</organism>
<protein>
    <submittedName>
        <fullName evidence="2">CC180 protein</fullName>
    </submittedName>
</protein>
<dbReference type="InterPro" id="IPR028089">
    <property type="entry name" value="DUF4455"/>
</dbReference>
<keyword evidence="3" id="KW-1185">Reference proteome</keyword>
<gene>
    <name evidence="2" type="primary">Ccdc180_0</name>
    <name evidence="2" type="ORF">PODSTR_R04494</name>
</gene>
<evidence type="ECO:0000313" key="2">
    <source>
        <dbReference type="EMBL" id="NXX14995.1"/>
    </source>
</evidence>
<feature type="non-terminal residue" evidence="2">
    <location>
        <position position="1"/>
    </location>
</feature>
<sequence>INRTLLANQRANAKLFFNLMKSEMKRELSDRLKWEDRVKDWKLLRENSCVLPSYREFMANEEIKNPPTVKTEMENIITGQILLSGRRLELLEHLSDLLPPTHTKAEINEWYRSLGDLN</sequence>
<name>A0A7L4GPK9_PODST</name>
<evidence type="ECO:0000313" key="3">
    <source>
        <dbReference type="Proteomes" id="UP000584326"/>
    </source>
</evidence>
<feature type="non-terminal residue" evidence="2">
    <location>
        <position position="118"/>
    </location>
</feature>
<dbReference type="AlphaFoldDB" id="A0A7L4GPK9"/>
<proteinExistence type="predicted"/>